<proteinExistence type="predicted"/>
<comment type="caution">
    <text evidence="1">The sequence shown here is derived from an EMBL/GenBank/DDBJ whole genome shotgun (WGS) entry which is preliminary data.</text>
</comment>
<evidence type="ECO:0000313" key="1">
    <source>
        <dbReference type="EMBL" id="PIY96997.1"/>
    </source>
</evidence>
<evidence type="ECO:0000313" key="2">
    <source>
        <dbReference type="Proteomes" id="UP000230779"/>
    </source>
</evidence>
<sequence>MIKKLIKSMVIYTNIKIKHLRKSFFEIVDLLINVGIEFWVARGLTEQILKGVIDDDEKNHDIDFHILASDKKKLKAILVDNNYQIKKERFYKIQILAKTDNRRIEFVFLEDYNGNYIHQSKGIKYTHPKELFGEHTCNIKGLIVKIPWPLKQYLMYRN</sequence>
<reference evidence="1 2" key="1">
    <citation type="submission" date="2017-09" db="EMBL/GenBank/DDBJ databases">
        <title>Depth-based differentiation of microbial function through sediment-hosted aquifers and enrichment of novel symbionts in the deep terrestrial subsurface.</title>
        <authorList>
            <person name="Probst A.J."/>
            <person name="Ladd B."/>
            <person name="Jarett J.K."/>
            <person name="Geller-Mcgrath D.E."/>
            <person name="Sieber C.M."/>
            <person name="Emerson J.B."/>
            <person name="Anantharaman K."/>
            <person name="Thomas B.C."/>
            <person name="Malmstrom R."/>
            <person name="Stieglmeier M."/>
            <person name="Klingl A."/>
            <person name="Woyke T."/>
            <person name="Ryan C.M."/>
            <person name="Banfield J.F."/>
        </authorList>
    </citation>
    <scope>NUCLEOTIDE SEQUENCE [LARGE SCALE GENOMIC DNA]</scope>
    <source>
        <strain evidence="1">CG_4_10_14_0_8_um_filter_42_10</strain>
    </source>
</reference>
<name>A0A2M7RKD7_9BACT</name>
<accession>A0A2M7RKD7</accession>
<dbReference type="AlphaFoldDB" id="A0A2M7RKD7"/>
<gene>
    <name evidence="1" type="ORF">COY66_01905</name>
</gene>
<dbReference type="Gene3D" id="3.30.460.40">
    <property type="match status" value="1"/>
</dbReference>
<organism evidence="1 2">
    <name type="scientific">Candidatus Kerfeldbacteria bacterium CG_4_10_14_0_8_um_filter_42_10</name>
    <dbReference type="NCBI Taxonomy" id="2014248"/>
    <lineage>
        <taxon>Bacteria</taxon>
        <taxon>Candidatus Kerfeldiibacteriota</taxon>
    </lineage>
</organism>
<dbReference type="EMBL" id="PFMD01000023">
    <property type="protein sequence ID" value="PIY96997.1"/>
    <property type="molecule type" value="Genomic_DNA"/>
</dbReference>
<dbReference type="InterPro" id="IPR019646">
    <property type="entry name" value="Aminoglyc_AdlTrfase"/>
</dbReference>
<dbReference type="Proteomes" id="UP000230779">
    <property type="component" value="Unassembled WGS sequence"/>
</dbReference>
<dbReference type="Pfam" id="PF10706">
    <property type="entry name" value="Aminoglyc_resit"/>
    <property type="match status" value="1"/>
</dbReference>
<protein>
    <submittedName>
        <fullName evidence="1">Uncharacterized protein</fullName>
    </submittedName>
</protein>